<evidence type="ECO:0000313" key="2">
    <source>
        <dbReference type="Proteomes" id="UP001054945"/>
    </source>
</evidence>
<sequence length="99" mass="11198">MQEARASVFLTFTAMAKSLSKSTLTDSIIKWPFRAKKEEKSNTALSFPMQRRRKSQQSHLRGLLPPIKESALVIIVEDLLVMRARAFGQDGSLMSLRFA</sequence>
<proteinExistence type="predicted"/>
<evidence type="ECO:0000313" key="1">
    <source>
        <dbReference type="EMBL" id="GIY68066.1"/>
    </source>
</evidence>
<organism evidence="1 2">
    <name type="scientific">Caerostris extrusa</name>
    <name type="common">Bark spider</name>
    <name type="synonym">Caerostris bankana</name>
    <dbReference type="NCBI Taxonomy" id="172846"/>
    <lineage>
        <taxon>Eukaryota</taxon>
        <taxon>Metazoa</taxon>
        <taxon>Ecdysozoa</taxon>
        <taxon>Arthropoda</taxon>
        <taxon>Chelicerata</taxon>
        <taxon>Arachnida</taxon>
        <taxon>Araneae</taxon>
        <taxon>Araneomorphae</taxon>
        <taxon>Entelegynae</taxon>
        <taxon>Araneoidea</taxon>
        <taxon>Araneidae</taxon>
        <taxon>Caerostris</taxon>
    </lineage>
</organism>
<keyword evidence="2" id="KW-1185">Reference proteome</keyword>
<name>A0AAV4VD50_CAEEX</name>
<comment type="caution">
    <text evidence="1">The sequence shown here is derived from an EMBL/GenBank/DDBJ whole genome shotgun (WGS) entry which is preliminary data.</text>
</comment>
<dbReference type="Proteomes" id="UP001054945">
    <property type="component" value="Unassembled WGS sequence"/>
</dbReference>
<dbReference type="EMBL" id="BPLR01014320">
    <property type="protein sequence ID" value="GIY68066.1"/>
    <property type="molecule type" value="Genomic_DNA"/>
</dbReference>
<reference evidence="1 2" key="1">
    <citation type="submission" date="2021-06" db="EMBL/GenBank/DDBJ databases">
        <title>Caerostris extrusa draft genome.</title>
        <authorList>
            <person name="Kono N."/>
            <person name="Arakawa K."/>
        </authorList>
    </citation>
    <scope>NUCLEOTIDE SEQUENCE [LARGE SCALE GENOMIC DNA]</scope>
</reference>
<protein>
    <submittedName>
        <fullName evidence="1">Uncharacterized protein</fullName>
    </submittedName>
</protein>
<dbReference type="AlphaFoldDB" id="A0AAV4VD50"/>
<accession>A0AAV4VD50</accession>
<gene>
    <name evidence="1" type="ORF">CEXT_339091</name>
</gene>